<feature type="region of interest" description="Disordered" evidence="1">
    <location>
        <begin position="1"/>
        <end position="25"/>
    </location>
</feature>
<evidence type="ECO:0000313" key="3">
    <source>
        <dbReference type="Proteomes" id="UP001472677"/>
    </source>
</evidence>
<accession>A0ABR2B3S2</accession>
<comment type="caution">
    <text evidence="2">The sequence shown here is derived from an EMBL/GenBank/DDBJ whole genome shotgun (WGS) entry which is preliminary data.</text>
</comment>
<protein>
    <submittedName>
        <fullName evidence="2">Uncharacterized protein</fullName>
    </submittedName>
</protein>
<proteinExistence type="predicted"/>
<dbReference type="EMBL" id="JBBPBM010000185">
    <property type="protein sequence ID" value="KAK8501521.1"/>
    <property type="molecule type" value="Genomic_DNA"/>
</dbReference>
<organism evidence="2 3">
    <name type="scientific">Hibiscus sabdariffa</name>
    <name type="common">roselle</name>
    <dbReference type="NCBI Taxonomy" id="183260"/>
    <lineage>
        <taxon>Eukaryota</taxon>
        <taxon>Viridiplantae</taxon>
        <taxon>Streptophyta</taxon>
        <taxon>Embryophyta</taxon>
        <taxon>Tracheophyta</taxon>
        <taxon>Spermatophyta</taxon>
        <taxon>Magnoliopsida</taxon>
        <taxon>eudicotyledons</taxon>
        <taxon>Gunneridae</taxon>
        <taxon>Pentapetalae</taxon>
        <taxon>rosids</taxon>
        <taxon>malvids</taxon>
        <taxon>Malvales</taxon>
        <taxon>Malvaceae</taxon>
        <taxon>Malvoideae</taxon>
        <taxon>Hibiscus</taxon>
    </lineage>
</organism>
<sequence>MSRSGTEVSPGIGGQGTEVPSGTGSQGTELVGVFLGISSQLSSILIACHGMVKENQGLKNDLKINGDQVKKLEHLLKIKESEVSAAVKKLEEEDAALKKLDNAILSVKEMLEEQKKFIAALSRT</sequence>
<evidence type="ECO:0000313" key="2">
    <source>
        <dbReference type="EMBL" id="KAK8501521.1"/>
    </source>
</evidence>
<evidence type="ECO:0000256" key="1">
    <source>
        <dbReference type="SAM" id="MobiDB-lite"/>
    </source>
</evidence>
<name>A0ABR2B3S2_9ROSI</name>
<gene>
    <name evidence="2" type="ORF">V6N12_057852</name>
</gene>
<reference evidence="2 3" key="1">
    <citation type="journal article" date="2024" name="G3 (Bethesda)">
        <title>Genome assembly of Hibiscus sabdariffa L. provides insights into metabolisms of medicinal natural products.</title>
        <authorList>
            <person name="Kim T."/>
        </authorList>
    </citation>
    <scope>NUCLEOTIDE SEQUENCE [LARGE SCALE GENOMIC DNA]</scope>
    <source>
        <strain evidence="2">TK-2024</strain>
        <tissue evidence="2">Old leaves</tissue>
    </source>
</reference>
<keyword evidence="3" id="KW-1185">Reference proteome</keyword>
<dbReference type="Proteomes" id="UP001472677">
    <property type="component" value="Unassembled WGS sequence"/>
</dbReference>